<feature type="compositionally biased region" description="Low complexity" evidence="1">
    <location>
        <begin position="166"/>
        <end position="188"/>
    </location>
</feature>
<sequence length="387" mass="39698">MPSEPRPTRPEPPRAVAAAAGVAAVAVIAAGRTAGRVATGQPGVPAAGPGSEGAAAERVAGSGHPPAEDGGDGVGKYRDRRPTHPEGAVPAARPPQHPSPWSRPGAAPSTARRVGATALTAVGIAAVVLAVAGGWAAGRASAGLPVLPFTGAAEQSTSPDAEPDPTEAASSEAAPAEPAPAASASAEPEGQRVRFRNLTLTFPADWTVTTFEDVEFSNGSDPDQGSVTDDWMLAHPPGQPGCADWDRQTYWGGGEEIHCVHVKIFGPGGIRYGGEGWEPITEEPEWGAYVPRSGLGMCPPAAAPASVPADHHRPNVSELAPVGDRQALRREYGISCAAWGTGEPGVYEQRTWLLPESQILVVDEYGITELDAILADGEFAGAEDEKG</sequence>
<feature type="compositionally biased region" description="Basic and acidic residues" evidence="1">
    <location>
        <begin position="75"/>
        <end position="84"/>
    </location>
</feature>
<evidence type="ECO:0000313" key="3">
    <source>
        <dbReference type="Proteomes" id="UP000265719"/>
    </source>
</evidence>
<organism evidence="2 3">
    <name type="scientific">Thermobifida halotolerans</name>
    <dbReference type="NCBI Taxonomy" id="483545"/>
    <lineage>
        <taxon>Bacteria</taxon>
        <taxon>Bacillati</taxon>
        <taxon>Actinomycetota</taxon>
        <taxon>Actinomycetes</taxon>
        <taxon>Streptosporangiales</taxon>
        <taxon>Nocardiopsidaceae</taxon>
        <taxon>Thermobifida</taxon>
    </lineage>
</organism>
<dbReference type="EMBL" id="CP063196">
    <property type="protein sequence ID" value="UOE18109.1"/>
    <property type="molecule type" value="Genomic_DNA"/>
</dbReference>
<feature type="region of interest" description="Disordered" evidence="1">
    <location>
        <begin position="151"/>
        <end position="190"/>
    </location>
</feature>
<accession>A0AA97LU46</accession>
<gene>
    <name evidence="2" type="ORF">NI17_014780</name>
</gene>
<dbReference type="KEGG" id="thao:NI17_014780"/>
<dbReference type="AlphaFoldDB" id="A0AA97LU46"/>
<reference evidence="2" key="1">
    <citation type="submission" date="2020-10" db="EMBL/GenBank/DDBJ databases">
        <title>De novo genome project of the cellulose decomposer Thermobifida halotolerans type strain.</title>
        <authorList>
            <person name="Nagy I."/>
            <person name="Horvath B."/>
            <person name="Kukolya J."/>
            <person name="Nagy I."/>
            <person name="Orsini M."/>
        </authorList>
    </citation>
    <scope>NUCLEOTIDE SEQUENCE</scope>
    <source>
        <strain evidence="2">DSM 44931</strain>
    </source>
</reference>
<dbReference type="RefSeq" id="WP_147416958.1">
    <property type="nucleotide sequence ID" value="NZ_CP063196.1"/>
</dbReference>
<dbReference type="Proteomes" id="UP000265719">
    <property type="component" value="Chromosome"/>
</dbReference>
<feature type="compositionally biased region" description="Low complexity" evidence="1">
    <location>
        <begin position="36"/>
        <end position="56"/>
    </location>
</feature>
<protein>
    <submittedName>
        <fullName evidence="2">Uncharacterized protein</fullName>
    </submittedName>
</protein>
<proteinExistence type="predicted"/>
<name>A0AA97LU46_9ACTN</name>
<feature type="region of interest" description="Disordered" evidence="1">
    <location>
        <begin position="36"/>
        <end position="109"/>
    </location>
</feature>
<evidence type="ECO:0000256" key="1">
    <source>
        <dbReference type="SAM" id="MobiDB-lite"/>
    </source>
</evidence>
<evidence type="ECO:0000313" key="2">
    <source>
        <dbReference type="EMBL" id="UOE18109.1"/>
    </source>
</evidence>
<keyword evidence="3" id="KW-1185">Reference proteome</keyword>